<protein>
    <recommendedName>
        <fullName evidence="5">Envelope protein</fullName>
    </recommendedName>
</protein>
<proteinExistence type="predicted"/>
<dbReference type="Pfam" id="PF00429">
    <property type="entry name" value="TLV_coat"/>
    <property type="match status" value="1"/>
</dbReference>
<dbReference type="GeneTree" id="ENSGT01140000282709"/>
<evidence type="ECO:0000256" key="1">
    <source>
        <dbReference type="ARBA" id="ARBA00023157"/>
    </source>
</evidence>
<reference evidence="3 4" key="1">
    <citation type="submission" date="2020-02" db="EMBL/GenBank/DDBJ databases">
        <title>Esox lucius (northern pike) genome, fEsoLuc1, primary haplotype.</title>
        <authorList>
            <person name="Myers G."/>
            <person name="Karagic N."/>
            <person name="Meyer A."/>
            <person name="Pippel M."/>
            <person name="Reichard M."/>
            <person name="Winkler S."/>
            <person name="Tracey A."/>
            <person name="Sims Y."/>
            <person name="Howe K."/>
            <person name="Rhie A."/>
            <person name="Formenti G."/>
            <person name="Durbin R."/>
            <person name="Fedrigo O."/>
            <person name="Jarvis E.D."/>
        </authorList>
    </citation>
    <scope>NUCLEOTIDE SEQUENCE [LARGE SCALE GENOMIC DNA]</scope>
</reference>
<keyword evidence="2" id="KW-1133">Transmembrane helix</keyword>
<evidence type="ECO:0000313" key="4">
    <source>
        <dbReference type="Proteomes" id="UP000265140"/>
    </source>
</evidence>
<evidence type="ECO:0000256" key="2">
    <source>
        <dbReference type="SAM" id="Phobius"/>
    </source>
</evidence>
<dbReference type="SUPFAM" id="SSF58069">
    <property type="entry name" value="Virus ectodomain"/>
    <property type="match status" value="1"/>
</dbReference>
<feature type="transmembrane region" description="Helical" evidence="2">
    <location>
        <begin position="341"/>
        <end position="366"/>
    </location>
</feature>
<dbReference type="PANTHER" id="PTHR10424:SF73">
    <property type="entry name" value="ENDOGENOUS RETROVIRUS GROUP FC1 ENV POLYPROTEIN-RELATED"/>
    <property type="match status" value="1"/>
</dbReference>
<keyword evidence="4" id="KW-1185">Reference proteome</keyword>
<dbReference type="Ensembl" id="ENSELUT00000101975.1">
    <property type="protein sequence ID" value="ENSELUP00000091878.1"/>
    <property type="gene ID" value="ENSELUG00000036214.1"/>
</dbReference>
<dbReference type="PANTHER" id="PTHR10424">
    <property type="entry name" value="VIRAL ENVELOPE PROTEIN"/>
    <property type="match status" value="1"/>
</dbReference>
<keyword evidence="2" id="KW-0472">Membrane</keyword>
<reference evidence="3" key="2">
    <citation type="submission" date="2025-05" db="UniProtKB">
        <authorList>
            <consortium name="Ensembl"/>
        </authorList>
    </citation>
    <scope>IDENTIFICATION</scope>
</reference>
<evidence type="ECO:0000313" key="3">
    <source>
        <dbReference type="Ensembl" id="ENSELUP00000091878.1"/>
    </source>
</evidence>
<organism evidence="3 4">
    <name type="scientific">Esox lucius</name>
    <name type="common">Northern pike</name>
    <dbReference type="NCBI Taxonomy" id="8010"/>
    <lineage>
        <taxon>Eukaryota</taxon>
        <taxon>Metazoa</taxon>
        <taxon>Chordata</taxon>
        <taxon>Craniata</taxon>
        <taxon>Vertebrata</taxon>
        <taxon>Euteleostomi</taxon>
        <taxon>Actinopterygii</taxon>
        <taxon>Neopterygii</taxon>
        <taxon>Teleostei</taxon>
        <taxon>Protacanthopterygii</taxon>
        <taxon>Esociformes</taxon>
        <taxon>Esocidae</taxon>
        <taxon>Esox</taxon>
    </lineage>
</organism>
<dbReference type="InterPro" id="IPR018154">
    <property type="entry name" value="TLV/ENV_coat_polyprotein"/>
</dbReference>
<dbReference type="Ensembl" id="ENSELUT00000089817.1">
    <property type="protein sequence ID" value="ENSELUP00000083361.1"/>
    <property type="gene ID" value="ENSELUG00000036214.1"/>
</dbReference>
<evidence type="ECO:0008006" key="5">
    <source>
        <dbReference type="Google" id="ProtNLM"/>
    </source>
</evidence>
<keyword evidence="2" id="KW-0812">Transmembrane</keyword>
<name>A0AAY5KRU1_ESOLU</name>
<keyword evidence="1" id="KW-1015">Disulfide bond</keyword>
<accession>A0AAY5KRU1</accession>
<dbReference type="Gene3D" id="1.10.287.210">
    <property type="match status" value="1"/>
</dbReference>
<gene>
    <name evidence="3" type="primary">ACTB</name>
</gene>
<dbReference type="Proteomes" id="UP000265140">
    <property type="component" value="Chromosome 5"/>
</dbReference>
<dbReference type="AlphaFoldDB" id="A0AAY5KRU1"/>
<sequence>MVIVEFNNHCRPVGVNITKLFRLTYTERVGARGFIVRMQMILVETDCRTEEDEVRSGMTCNPLPSGFSICIDAVVNYIPWERYMNLDSMTINIHNCSTPAIPEKLRLRDCAQIWSPIPVYELHNVSLCITGASGATQSLGQCDCSTATQTNFTTLGALPEQVYIVCGGKGYSCIPRDAGGVCYMAYLVPLIRRADHREMAALYQSQFRHKRTLTRTQRIFSVLIPGYGTYTSQEEIMALSAVLEKHMNLTTDTIAAIGTELSETRSVAMQNRTALDMILASQGGVCKVVGSECCTYISDASQKVINLVQETNKGIEELHTVHGWDPFSGLSSMVGPWGMTIYKLLTTALAAIAFLFVCGIFLSCLIKMCVSKFATQVMVQKHVNEDSDVSEMFQFPNYWDDDDDDDIIKDHVVQEHCL</sequence>